<evidence type="ECO:0000313" key="4">
    <source>
        <dbReference type="EMBL" id="GEN55991.1"/>
    </source>
</evidence>
<keyword evidence="5" id="KW-1185">Reference proteome</keyword>
<evidence type="ECO:0000256" key="3">
    <source>
        <dbReference type="SAM" id="Phobius"/>
    </source>
</evidence>
<comment type="caution">
    <text evidence="4">The sequence shown here is derived from an EMBL/GenBank/DDBJ whole genome shotgun (WGS) entry which is preliminary data.</text>
</comment>
<dbReference type="RefSeq" id="WP_089800278.1">
    <property type="nucleotide sequence ID" value="NZ_BJYE01000004.1"/>
</dbReference>
<comment type="subcellular location">
    <subcellularLocation>
        <location evidence="1">Cell surface</location>
    </subcellularLocation>
</comment>
<keyword evidence="3" id="KW-1133">Transmembrane helix</keyword>
<sequence length="789" mass="88203">MKNEQGFTLIEAIISLAILSVMIIGFTGAYSQGFFLIGEGRNLTKETFQHQEQMELELLEIKTHFTEHPDDPAAAQITVFQESNYETEIPLMAISQEIRGNRRFEAYVSSVEIGKPKPPELDLNIGVYANNNWTVEVFPWIDDDIEIRAEYNIHSNPPVFLSTARWHESQEDHHNPYFPSGFRIYREEIKEEPSGTYWTSLDSSELKAGHFYQFEVSPYTFAGRLGQFTHEERIPVLRRAGSPYWQNFIEDVYFDRAKLFKTSVASDVLLHANHPTLNLDWDRNDDPQGALIGMAIPESYVGKPFSVTVDFSVDDKILENNLYNHGVGLSLGDGDNSGIMVTLDFANHMLRVNEVANGSYVKSIAEINLLDDASLTVTDWTAITGINIEFSVTEIEVSINKGEEVSETYNISHTLVRYPTYLGLKSYGSEDYFPNLKHEIIGKYDRHFSSSIKDVRFKEVIPDFSSELLWVLGGSSQISSGELVGKGKSLLIDTTIDQNWINNNAHLKVSNIYVDGSVKFTSGSEQLGHAEEPGNLVVRDSFNDRGSRMIYGDLYIGSDFSSTSTSTTYNHNVYVQGNANVGNTPSFKGDLYVNGNLTISGSIKFEGNVFVNGDLIITAGGTPDITDGNNIYYHGTVTHNYQANNSFLNRLIKSPYQPVPKQNIPRVTTPQPKLKNWYLDHGYVDVENTEVTSNIKVVTENGFTSSKHFERAENVIIVALSGDIKINGFQRLTGILYAPNGQVEIKGGHFEGIVIAPKGFKDKEGDGAVKILDLDEIIANPSDAPFMLE</sequence>
<protein>
    <recommendedName>
        <fullName evidence="6">Prepilin-type N-terminal cleavage/methylation domain-containing protein</fullName>
    </recommendedName>
</protein>
<gene>
    <name evidence="4" type="ORF">HAL01_04550</name>
</gene>
<dbReference type="InterPro" id="IPR012902">
    <property type="entry name" value="N_methyl_site"/>
</dbReference>
<evidence type="ECO:0008006" key="6">
    <source>
        <dbReference type="Google" id="ProtNLM"/>
    </source>
</evidence>
<dbReference type="AlphaFoldDB" id="A0A511WZ12"/>
<accession>A0A511WZ12</accession>
<keyword evidence="3" id="KW-0472">Membrane</keyword>
<dbReference type="GO" id="GO:0009986">
    <property type="term" value="C:cell surface"/>
    <property type="evidence" value="ECO:0007669"/>
    <property type="project" value="UniProtKB-SubCell"/>
</dbReference>
<evidence type="ECO:0000256" key="1">
    <source>
        <dbReference type="ARBA" id="ARBA00004241"/>
    </source>
</evidence>
<reference evidence="4 5" key="1">
    <citation type="submission" date="2019-07" db="EMBL/GenBank/DDBJ databases">
        <title>Whole genome shotgun sequence of Halolactibacillus alkaliphilus NBRC 103919.</title>
        <authorList>
            <person name="Hosoyama A."/>
            <person name="Uohara A."/>
            <person name="Ohji S."/>
            <person name="Ichikawa N."/>
        </authorList>
    </citation>
    <scope>NUCLEOTIDE SEQUENCE [LARGE SCALE GENOMIC DNA]</scope>
    <source>
        <strain evidence="4 5">NBRC 103919</strain>
    </source>
</reference>
<dbReference type="STRING" id="442899.SAMN05720591_10543"/>
<evidence type="ECO:0000256" key="2">
    <source>
        <dbReference type="ARBA" id="ARBA00023287"/>
    </source>
</evidence>
<evidence type="ECO:0000313" key="5">
    <source>
        <dbReference type="Proteomes" id="UP000321400"/>
    </source>
</evidence>
<keyword evidence="3" id="KW-0812">Transmembrane</keyword>
<dbReference type="OrthoDB" id="2080124at2"/>
<keyword evidence="2" id="KW-0178">Competence</keyword>
<name>A0A511WZ12_9BACI</name>
<organism evidence="4 5">
    <name type="scientific">Halolactibacillus alkaliphilus</name>
    <dbReference type="NCBI Taxonomy" id="442899"/>
    <lineage>
        <taxon>Bacteria</taxon>
        <taxon>Bacillati</taxon>
        <taxon>Bacillota</taxon>
        <taxon>Bacilli</taxon>
        <taxon>Bacillales</taxon>
        <taxon>Bacillaceae</taxon>
        <taxon>Halolactibacillus</taxon>
    </lineage>
</organism>
<dbReference type="GO" id="GO:0030420">
    <property type="term" value="P:establishment of competence for transformation"/>
    <property type="evidence" value="ECO:0007669"/>
    <property type="project" value="UniProtKB-KW"/>
</dbReference>
<dbReference type="NCBIfam" id="TIGR02532">
    <property type="entry name" value="IV_pilin_GFxxxE"/>
    <property type="match status" value="1"/>
</dbReference>
<proteinExistence type="predicted"/>
<dbReference type="Pfam" id="PF07963">
    <property type="entry name" value="N_methyl"/>
    <property type="match status" value="1"/>
</dbReference>
<dbReference type="Proteomes" id="UP000321400">
    <property type="component" value="Unassembled WGS sequence"/>
</dbReference>
<feature type="transmembrane region" description="Helical" evidence="3">
    <location>
        <begin position="12"/>
        <end position="37"/>
    </location>
</feature>
<dbReference type="EMBL" id="BJYE01000004">
    <property type="protein sequence ID" value="GEN55991.1"/>
    <property type="molecule type" value="Genomic_DNA"/>
</dbReference>